<feature type="domain" description="Isochorismatase-like" evidence="3">
    <location>
        <begin position="25"/>
        <end position="183"/>
    </location>
</feature>
<keyword evidence="2" id="KW-0378">Hydrolase</keyword>
<comment type="similarity">
    <text evidence="1">Belongs to the isochorismatase family.</text>
</comment>
<dbReference type="InterPro" id="IPR050272">
    <property type="entry name" value="Isochorismatase-like_hydrls"/>
</dbReference>
<dbReference type="InterPro" id="IPR000868">
    <property type="entry name" value="Isochorismatase-like_dom"/>
</dbReference>
<keyword evidence="5" id="KW-1185">Reference proteome</keyword>
<gene>
    <name evidence="4" type="ORF">Sste5346_010165</name>
</gene>
<dbReference type="PANTHER" id="PTHR43540:SF6">
    <property type="entry name" value="ISOCHORISMATASE-LIKE DOMAIN-CONTAINING PROTEIN"/>
    <property type="match status" value="1"/>
</dbReference>
<dbReference type="Gene3D" id="3.40.50.850">
    <property type="entry name" value="Isochorismatase-like"/>
    <property type="match status" value="1"/>
</dbReference>
<accession>A0ABR3YH83</accession>
<dbReference type="Pfam" id="PF00857">
    <property type="entry name" value="Isochorismatase"/>
    <property type="match status" value="1"/>
</dbReference>
<protein>
    <recommendedName>
        <fullName evidence="3">Isochorismatase-like domain-containing protein</fullName>
    </recommendedName>
</protein>
<comment type="caution">
    <text evidence="4">The sequence shown here is derived from an EMBL/GenBank/DDBJ whole genome shotgun (WGS) entry which is preliminary data.</text>
</comment>
<organism evidence="4 5">
    <name type="scientific">Sporothrix stenoceras</name>
    <dbReference type="NCBI Taxonomy" id="5173"/>
    <lineage>
        <taxon>Eukaryota</taxon>
        <taxon>Fungi</taxon>
        <taxon>Dikarya</taxon>
        <taxon>Ascomycota</taxon>
        <taxon>Pezizomycotina</taxon>
        <taxon>Sordariomycetes</taxon>
        <taxon>Sordariomycetidae</taxon>
        <taxon>Ophiostomatales</taxon>
        <taxon>Ophiostomataceae</taxon>
        <taxon>Sporothrix</taxon>
    </lineage>
</organism>
<evidence type="ECO:0000256" key="1">
    <source>
        <dbReference type="ARBA" id="ARBA00006336"/>
    </source>
</evidence>
<dbReference type="Proteomes" id="UP001583186">
    <property type="component" value="Unassembled WGS sequence"/>
</dbReference>
<dbReference type="SUPFAM" id="SSF52499">
    <property type="entry name" value="Isochorismatase-like hydrolases"/>
    <property type="match status" value="1"/>
</dbReference>
<evidence type="ECO:0000313" key="4">
    <source>
        <dbReference type="EMBL" id="KAL1887553.1"/>
    </source>
</evidence>
<evidence type="ECO:0000259" key="3">
    <source>
        <dbReference type="Pfam" id="PF00857"/>
    </source>
</evidence>
<reference evidence="4 5" key="1">
    <citation type="journal article" date="2024" name="IMA Fungus">
        <title>IMA Genome - F19 : A genome assembly and annotation guide to empower mycologists, including annotated draft genome sequences of Ceratocystis pirilliformis, Diaporthe australafricana, Fusarium ophioides, Paecilomyces lecythidis, and Sporothrix stenoceras.</title>
        <authorList>
            <person name="Aylward J."/>
            <person name="Wilson A.M."/>
            <person name="Visagie C.M."/>
            <person name="Spraker J."/>
            <person name="Barnes I."/>
            <person name="Buitendag C."/>
            <person name="Ceriani C."/>
            <person name="Del Mar Angel L."/>
            <person name="du Plessis D."/>
            <person name="Fuchs T."/>
            <person name="Gasser K."/>
            <person name="Kramer D."/>
            <person name="Li W."/>
            <person name="Munsamy K."/>
            <person name="Piso A."/>
            <person name="Price J.L."/>
            <person name="Sonnekus B."/>
            <person name="Thomas C."/>
            <person name="van der Nest A."/>
            <person name="van Dijk A."/>
            <person name="van Heerden A."/>
            <person name="van Vuuren N."/>
            <person name="Yilmaz N."/>
            <person name="Duong T.A."/>
            <person name="van der Merwe N.A."/>
            <person name="Wingfield M.J."/>
            <person name="Wingfield B.D."/>
        </authorList>
    </citation>
    <scope>NUCLEOTIDE SEQUENCE [LARGE SCALE GENOMIC DNA]</scope>
    <source>
        <strain evidence="4 5">CMW 5346</strain>
    </source>
</reference>
<dbReference type="InterPro" id="IPR036380">
    <property type="entry name" value="Isochorismatase-like_sf"/>
</dbReference>
<dbReference type="PANTHER" id="PTHR43540">
    <property type="entry name" value="PEROXYUREIDOACRYLATE/UREIDOACRYLATE AMIDOHYDROLASE-RELATED"/>
    <property type="match status" value="1"/>
</dbReference>
<proteinExistence type="inferred from homology"/>
<sequence>MLEALKHTSTHALRLDDMAGTQTHTALFVIDIQDELARDPATRIPHADRVVQAGERILQSARQAIQNAKANTNTETPSIIIFVQHEETDGTLLRGSEAWQLVLPPKSNTTTELLVAKATRDTFESNPDLAQRLRDLGIGRIVAFGIQSECCVLSTCRGALAAGFDVALLSGAHSTYDVDGKTAKEIERGVETELQSKGAHIHPWEDVVKSWE</sequence>
<name>A0ABR3YH83_9PEZI</name>
<evidence type="ECO:0000256" key="2">
    <source>
        <dbReference type="ARBA" id="ARBA00022801"/>
    </source>
</evidence>
<dbReference type="EMBL" id="JAWCUI010000116">
    <property type="protein sequence ID" value="KAL1887553.1"/>
    <property type="molecule type" value="Genomic_DNA"/>
</dbReference>
<evidence type="ECO:0000313" key="5">
    <source>
        <dbReference type="Proteomes" id="UP001583186"/>
    </source>
</evidence>